<feature type="region of interest" description="Disordered" evidence="1">
    <location>
        <begin position="204"/>
        <end position="242"/>
    </location>
</feature>
<accession>M0NEC4</accession>
<feature type="compositionally biased region" description="Basic and acidic residues" evidence="1">
    <location>
        <begin position="217"/>
        <end position="228"/>
    </location>
</feature>
<feature type="compositionally biased region" description="Basic and acidic residues" evidence="1">
    <location>
        <begin position="140"/>
        <end position="163"/>
    </location>
</feature>
<protein>
    <submittedName>
        <fullName evidence="2">Uncharacterized protein</fullName>
    </submittedName>
</protein>
<reference evidence="2 3" key="1">
    <citation type="journal article" date="2014" name="PLoS Genet.">
        <title>Phylogenetically driven sequencing of extremely halophilic archaea reveals strategies for static and dynamic osmo-response.</title>
        <authorList>
            <person name="Becker E.A."/>
            <person name="Seitzer P.M."/>
            <person name="Tritt A."/>
            <person name="Larsen D."/>
            <person name="Krusor M."/>
            <person name="Yao A.I."/>
            <person name="Wu D."/>
            <person name="Madern D."/>
            <person name="Eisen J.A."/>
            <person name="Darling A.E."/>
            <person name="Facciotti M.T."/>
        </authorList>
    </citation>
    <scope>NUCLEOTIDE SEQUENCE [LARGE SCALE GENOMIC DNA]</scope>
    <source>
        <strain evidence="2 3">DSM 8989</strain>
    </source>
</reference>
<dbReference type="PATRIC" id="fig|1227456.3.peg.356"/>
<feature type="compositionally biased region" description="Low complexity" evidence="1">
    <location>
        <begin position="112"/>
        <end position="126"/>
    </location>
</feature>
<keyword evidence="3" id="KW-1185">Reference proteome</keyword>
<feature type="region of interest" description="Disordered" evidence="1">
    <location>
        <begin position="36"/>
        <end position="126"/>
    </location>
</feature>
<feature type="compositionally biased region" description="Basic and acidic residues" evidence="1">
    <location>
        <begin position="36"/>
        <end position="69"/>
    </location>
</feature>
<sequence>MKKTPAGTSVGVDDPYSFVERCDHLTDDGRCRYALEHAESASRRDAKRSSRAGRERSERPGVSGEERPANGRRRPKGGAFRDDERQPGRLSNHPRDGDPGFAAKRRADDFRCPAADPAGDWDWPDCPHFRARNHSRECARCGIDERRMTHSDERPLLEEHHLSYADTSDGENRNSDGTDDEPSHEITVSLCRWCHAKIHNSWARLGDDASPDPEAIAAREGRRSREQDEFGFSSAADRYDDE</sequence>
<organism evidence="2 3">
    <name type="scientific">Halococcus salifodinae DSM 8989</name>
    <dbReference type="NCBI Taxonomy" id="1227456"/>
    <lineage>
        <taxon>Archaea</taxon>
        <taxon>Methanobacteriati</taxon>
        <taxon>Methanobacteriota</taxon>
        <taxon>Stenosarchaea group</taxon>
        <taxon>Halobacteria</taxon>
        <taxon>Halobacteriales</taxon>
        <taxon>Halococcaceae</taxon>
        <taxon>Halococcus</taxon>
    </lineage>
</organism>
<feature type="region of interest" description="Disordered" evidence="1">
    <location>
        <begin position="140"/>
        <end position="183"/>
    </location>
</feature>
<gene>
    <name evidence="2" type="ORF">C450_01694</name>
</gene>
<comment type="caution">
    <text evidence="2">The sequence shown here is derived from an EMBL/GenBank/DDBJ whole genome shotgun (WGS) entry which is preliminary data.</text>
</comment>
<name>M0NEC4_9EURY</name>
<feature type="compositionally biased region" description="Basic and acidic residues" evidence="1">
    <location>
        <begin position="170"/>
        <end position="183"/>
    </location>
</feature>
<evidence type="ECO:0000256" key="1">
    <source>
        <dbReference type="SAM" id="MobiDB-lite"/>
    </source>
</evidence>
<dbReference type="EMBL" id="AOME01000013">
    <property type="protein sequence ID" value="EMA55439.1"/>
    <property type="molecule type" value="Genomic_DNA"/>
</dbReference>
<dbReference type="Proteomes" id="UP000011625">
    <property type="component" value="Unassembled WGS sequence"/>
</dbReference>
<proteinExistence type="predicted"/>
<evidence type="ECO:0000313" key="2">
    <source>
        <dbReference type="EMBL" id="EMA55439.1"/>
    </source>
</evidence>
<feature type="compositionally biased region" description="Basic and acidic residues" evidence="1">
    <location>
        <begin position="79"/>
        <end position="98"/>
    </location>
</feature>
<dbReference type="Pfam" id="PF23382">
    <property type="entry name" value="DUF7097"/>
    <property type="match status" value="2"/>
</dbReference>
<dbReference type="InterPro" id="IPR055523">
    <property type="entry name" value="DUF7097"/>
</dbReference>
<evidence type="ECO:0000313" key="3">
    <source>
        <dbReference type="Proteomes" id="UP000011625"/>
    </source>
</evidence>
<dbReference type="AlphaFoldDB" id="M0NEC4"/>